<accession>A0A7D4BTI4</accession>
<organism evidence="4 5">
    <name type="scientific">Tenuifilum thalassicum</name>
    <dbReference type="NCBI Taxonomy" id="2590900"/>
    <lineage>
        <taxon>Bacteria</taxon>
        <taxon>Pseudomonadati</taxon>
        <taxon>Bacteroidota</taxon>
        <taxon>Bacteroidia</taxon>
        <taxon>Bacteroidales</taxon>
        <taxon>Tenuifilaceae</taxon>
        <taxon>Tenuifilum</taxon>
    </lineage>
</organism>
<dbReference type="PROSITE" id="PS01031">
    <property type="entry name" value="SHSP"/>
    <property type="match status" value="1"/>
</dbReference>
<dbReference type="EMBL" id="CP041345">
    <property type="protein sequence ID" value="QKG81221.1"/>
    <property type="molecule type" value="Genomic_DNA"/>
</dbReference>
<keyword evidence="5" id="KW-1185">Reference proteome</keyword>
<protein>
    <submittedName>
        <fullName evidence="4">Hsp20/alpha crystallin family protein</fullName>
    </submittedName>
</protein>
<gene>
    <name evidence="4" type="ORF">FHG85_05300</name>
</gene>
<dbReference type="PANTHER" id="PTHR11527">
    <property type="entry name" value="HEAT-SHOCK PROTEIN 20 FAMILY MEMBER"/>
    <property type="match status" value="1"/>
</dbReference>
<evidence type="ECO:0000256" key="1">
    <source>
        <dbReference type="PROSITE-ProRule" id="PRU00285"/>
    </source>
</evidence>
<comment type="similarity">
    <text evidence="1 2">Belongs to the small heat shock protein (HSP20) family.</text>
</comment>
<dbReference type="SUPFAM" id="SSF49764">
    <property type="entry name" value="HSP20-like chaperones"/>
    <property type="match status" value="1"/>
</dbReference>
<sequence length="144" mass="16610">MLSFYNPLATRRTGSEIERIFDNFFKSTNELANAQLSYPAVNIYEEPERFRLEVAAPGYSKNDFRVSIENELLKVSAERENNPVEGESYTRCEFLVGSFERVFTVGKTIDTSKIDARYENGILTVFLPKREEAKPQKPRTIKID</sequence>
<evidence type="ECO:0000313" key="5">
    <source>
        <dbReference type="Proteomes" id="UP000500961"/>
    </source>
</evidence>
<name>A0A7D4BTI4_9BACT</name>
<dbReference type="Proteomes" id="UP000500961">
    <property type="component" value="Chromosome"/>
</dbReference>
<proteinExistence type="inferred from homology"/>
<feature type="domain" description="SHSP" evidence="3">
    <location>
        <begin position="32"/>
        <end position="144"/>
    </location>
</feature>
<dbReference type="InterPro" id="IPR008978">
    <property type="entry name" value="HSP20-like_chaperone"/>
</dbReference>
<evidence type="ECO:0000313" key="4">
    <source>
        <dbReference type="EMBL" id="QKG81221.1"/>
    </source>
</evidence>
<dbReference type="InterPro" id="IPR002068">
    <property type="entry name" value="A-crystallin/Hsp20_dom"/>
</dbReference>
<dbReference type="Gene3D" id="2.60.40.790">
    <property type="match status" value="1"/>
</dbReference>
<evidence type="ECO:0000256" key="2">
    <source>
        <dbReference type="RuleBase" id="RU003616"/>
    </source>
</evidence>
<dbReference type="KEGG" id="ttz:FHG85_05300"/>
<dbReference type="Pfam" id="PF00011">
    <property type="entry name" value="HSP20"/>
    <property type="match status" value="1"/>
</dbReference>
<dbReference type="CDD" id="cd06464">
    <property type="entry name" value="ACD_sHsps-like"/>
    <property type="match status" value="1"/>
</dbReference>
<dbReference type="AlphaFoldDB" id="A0A7D4BTI4"/>
<reference evidence="4 5" key="1">
    <citation type="submission" date="2019-07" db="EMBL/GenBank/DDBJ databases">
        <title>Thalassofilum flectens gen. nov., sp. nov., a novel moderate thermophilic anaerobe from a shallow sea hot spring in Kunashir Island (Russia), representing a new family in the order Bacteroidales, and proposal of Thalassofilacea fam. nov.</title>
        <authorList>
            <person name="Kochetkova T.V."/>
            <person name="Podosokorskaya O.A."/>
            <person name="Novikov A."/>
            <person name="Elcheninov A.G."/>
            <person name="Toshchakov S.V."/>
            <person name="Kublanov I.V."/>
        </authorList>
    </citation>
    <scope>NUCLEOTIDE SEQUENCE [LARGE SCALE GENOMIC DNA]</scope>
    <source>
        <strain evidence="4 5">38-H</strain>
    </source>
</reference>
<dbReference type="InterPro" id="IPR031107">
    <property type="entry name" value="Small_HSP"/>
</dbReference>
<evidence type="ECO:0000259" key="3">
    <source>
        <dbReference type="PROSITE" id="PS01031"/>
    </source>
</evidence>